<dbReference type="InterPro" id="IPR011990">
    <property type="entry name" value="TPR-like_helical_dom_sf"/>
</dbReference>
<dbReference type="Gene3D" id="3.10.28.10">
    <property type="entry name" value="Homing endonucleases"/>
    <property type="match status" value="2"/>
</dbReference>
<dbReference type="GO" id="GO:0045292">
    <property type="term" value="P:mRNA cis splicing, via spliceosome"/>
    <property type="evidence" value="ECO:0007669"/>
    <property type="project" value="TreeGrafter"/>
</dbReference>
<reference evidence="6" key="1">
    <citation type="submission" date="2022-04" db="EMBL/GenBank/DDBJ databases">
        <title>A functionally conserved STORR gene fusion in Papaver species that diverged 16.8 million years ago.</title>
        <authorList>
            <person name="Catania T."/>
        </authorList>
    </citation>
    <scope>NUCLEOTIDE SEQUENCE</scope>
    <source>
        <strain evidence="6">S-188037</strain>
    </source>
</reference>
<dbReference type="GO" id="GO:0048564">
    <property type="term" value="P:photosystem I assembly"/>
    <property type="evidence" value="ECO:0007669"/>
    <property type="project" value="TreeGrafter"/>
</dbReference>
<proteinExistence type="predicted"/>
<dbReference type="Pfam" id="PF01535">
    <property type="entry name" value="PPR"/>
    <property type="match status" value="2"/>
</dbReference>
<comment type="caution">
    <text evidence="6">The sequence shown here is derived from an EMBL/GenBank/DDBJ whole genome shotgun (WGS) entry which is preliminary data.</text>
</comment>
<evidence type="ECO:0000256" key="3">
    <source>
        <dbReference type="ARBA" id="ARBA00023187"/>
    </source>
</evidence>
<dbReference type="PANTHER" id="PTHR47539">
    <property type="entry name" value="PENTATRICOPEPTIDE REPEAT-CONTAINING PROTEIN OTP51, CHLOROPLASTIC"/>
    <property type="match status" value="1"/>
</dbReference>
<sequence>MLSSVSSTSFSFLHHHLHHLHHHNQPLIMSLILKSPPLPCSNNTFTYHSHSSHRSTLPHHSFKLLNPKPSGFHSTNQIPSYSSSSSSSTPIEKILPEEVEEEESLDLSNFDYSDSDDGGILVKNLPSSPVIEVKELEELPEQWRRTRIAWLCKELPSHKPPTALRLLNAQRKWITQEDATYIAVHSMRKRDNETAYRVYKWMIRQRWFQFDFALATRLADYSGKERKFSRCREIFDDIINKGRVPSESTFHILTVAYLSSSEEGCLEEACGIYNRMIQFGGYQPRLSLHNSLFRALIGKTGGSSKQFLQQAEFIFHNIKTSELEIQKDIYAGLIWLHSYQDEIDRERIMELREEMQRLGFEEGTDMLVSLLRAYSKEGDVEGAERTWLKLLGSDTTLPYQAFVYRMEVYSKVGEPMKSLDIFRAMQDHLGFTTFVAYNKIIEVMSKTEEIEIVETLVDEFITSGLKPLLPAFINLMRLYSRLNMHGELQAAFFRCLEKCIPNRTIYNIFLESLVKVGNFVKASEIFNRMQCDGAIGVNSRACNTILGVYILCEENDEAEKVYDLMCQKKFDVEPLLMEKLGPILSLRKKVIKKPTRLNLTKEQREILIGLLLGGLQIESDEERKVHAAQFEFNQDSSVHSALKRHIHDEYHEWVNNPSMADEEGEEMPSKFSTIAHTYFGFYADQFWAKGKPTIPKLIHRWLSPRVLAYWYMYGGHRTSSGDILLKLKGGSREDVERIVKSLKANSLDCRVKKKGRVSWIGFFGSNSLGFWKLTESYILDNLKDLLKPDQILIFSASTGPIAGLKKNENHKMFQQRILEAKNCAQCQLIPVYQKLCPLFLTQQGFLSEMPSSAAAISCGPGETQTESQSVSMPTLYCPGCPDQCINQCRSQGREVSQLECNFWGSEQAVCKCCCGLPSSTTPPKPIAWFKCPTGETGYTE</sequence>
<dbReference type="PANTHER" id="PTHR47539:SF1">
    <property type="entry name" value="PENTATRICOPEPTIDE REPEAT-CONTAINING PROTEIN OTP51, CHLOROPLASTIC"/>
    <property type="match status" value="1"/>
</dbReference>
<dbReference type="InterPro" id="IPR052500">
    <property type="entry name" value="Chloro/Mito_RNA_Process"/>
</dbReference>
<evidence type="ECO:0000256" key="1">
    <source>
        <dbReference type="ARBA" id="ARBA00022664"/>
    </source>
</evidence>
<keyword evidence="7" id="KW-1185">Reference proteome</keyword>
<keyword evidence="1" id="KW-0507">mRNA processing</keyword>
<feature type="domain" description="Homing endonuclease LAGLIDADG" evidence="5">
    <location>
        <begin position="604"/>
        <end position="767"/>
    </location>
</feature>
<keyword evidence="2" id="KW-0677">Repeat</keyword>
<dbReference type="Gene3D" id="1.25.40.10">
    <property type="entry name" value="Tetratricopeptide repeat domain"/>
    <property type="match status" value="2"/>
</dbReference>
<organism evidence="6 7">
    <name type="scientific">Papaver atlanticum</name>
    <dbReference type="NCBI Taxonomy" id="357466"/>
    <lineage>
        <taxon>Eukaryota</taxon>
        <taxon>Viridiplantae</taxon>
        <taxon>Streptophyta</taxon>
        <taxon>Embryophyta</taxon>
        <taxon>Tracheophyta</taxon>
        <taxon>Spermatophyta</taxon>
        <taxon>Magnoliopsida</taxon>
        <taxon>Ranunculales</taxon>
        <taxon>Papaveraceae</taxon>
        <taxon>Papaveroideae</taxon>
        <taxon>Papaver</taxon>
    </lineage>
</organism>
<dbReference type="InterPro" id="IPR027434">
    <property type="entry name" value="Homing_endonucl"/>
</dbReference>
<dbReference type="AlphaFoldDB" id="A0AAD4S7W8"/>
<accession>A0AAD4S7W8</accession>
<evidence type="ECO:0000313" key="6">
    <source>
        <dbReference type="EMBL" id="KAI3871214.1"/>
    </source>
</evidence>
<dbReference type="GO" id="GO:0000373">
    <property type="term" value="P:Group II intron splicing"/>
    <property type="evidence" value="ECO:0007669"/>
    <property type="project" value="TreeGrafter"/>
</dbReference>
<dbReference type="Proteomes" id="UP001202328">
    <property type="component" value="Unassembled WGS sequence"/>
</dbReference>
<dbReference type="NCBIfam" id="TIGR00756">
    <property type="entry name" value="PPR"/>
    <property type="match status" value="1"/>
</dbReference>
<name>A0AAD4S7W8_9MAGN</name>
<dbReference type="SUPFAM" id="SSF55608">
    <property type="entry name" value="Homing endonucleases"/>
    <property type="match status" value="1"/>
</dbReference>
<dbReference type="GO" id="GO:0004519">
    <property type="term" value="F:endonuclease activity"/>
    <property type="evidence" value="ECO:0007669"/>
    <property type="project" value="InterPro"/>
</dbReference>
<evidence type="ECO:0000256" key="4">
    <source>
        <dbReference type="PROSITE-ProRule" id="PRU00708"/>
    </source>
</evidence>
<dbReference type="PROSITE" id="PS51375">
    <property type="entry name" value="PPR"/>
    <property type="match status" value="1"/>
</dbReference>
<gene>
    <name evidence="6" type="ORF">MKW98_015114</name>
</gene>
<dbReference type="InterPro" id="IPR002885">
    <property type="entry name" value="PPR_rpt"/>
</dbReference>
<protein>
    <recommendedName>
        <fullName evidence="5">Homing endonuclease LAGLIDADG domain-containing protein</fullName>
    </recommendedName>
</protein>
<feature type="repeat" description="PPR" evidence="4">
    <location>
        <begin position="502"/>
        <end position="536"/>
    </location>
</feature>
<evidence type="ECO:0000259" key="5">
    <source>
        <dbReference type="Pfam" id="PF03161"/>
    </source>
</evidence>
<keyword evidence="3" id="KW-0508">mRNA splicing</keyword>
<evidence type="ECO:0000313" key="7">
    <source>
        <dbReference type="Proteomes" id="UP001202328"/>
    </source>
</evidence>
<dbReference type="InterPro" id="IPR004860">
    <property type="entry name" value="LAGLIDADG_dom"/>
</dbReference>
<dbReference type="EMBL" id="JAJJMB010013076">
    <property type="protein sequence ID" value="KAI3871214.1"/>
    <property type="molecule type" value="Genomic_DNA"/>
</dbReference>
<dbReference type="Pfam" id="PF03161">
    <property type="entry name" value="LAGLIDADG_2"/>
    <property type="match status" value="1"/>
</dbReference>
<evidence type="ECO:0000256" key="2">
    <source>
        <dbReference type="ARBA" id="ARBA00022737"/>
    </source>
</evidence>
<dbReference type="FunFam" id="3.10.28.10:FF:000005">
    <property type="entry name" value="Pentatricopeptide repeat-containing protein At2g15820, chloroplastic"/>
    <property type="match status" value="1"/>
</dbReference>